<feature type="transmembrane region" description="Helical" evidence="5">
    <location>
        <begin position="68"/>
        <end position="84"/>
    </location>
</feature>
<dbReference type="GO" id="GO:0016020">
    <property type="term" value="C:membrane"/>
    <property type="evidence" value="ECO:0007669"/>
    <property type="project" value="UniProtKB-SubCell"/>
</dbReference>
<evidence type="ECO:0000256" key="3">
    <source>
        <dbReference type="ARBA" id="ARBA00022989"/>
    </source>
</evidence>
<comment type="subcellular location">
    <subcellularLocation>
        <location evidence="1">Membrane</location>
        <topology evidence="1">Multi-pass membrane protein</topology>
    </subcellularLocation>
</comment>
<dbReference type="RefSeq" id="WP_110853023.1">
    <property type="nucleotide sequence ID" value="NZ_QKLZ01000010.1"/>
</dbReference>
<accession>A0A2Y9AK97</accession>
<dbReference type="GO" id="GO:0055085">
    <property type="term" value="P:transmembrane transport"/>
    <property type="evidence" value="ECO:0007669"/>
    <property type="project" value="InterPro"/>
</dbReference>
<dbReference type="PANTHER" id="PTHR11814">
    <property type="entry name" value="SULFATE TRANSPORTER"/>
    <property type="match status" value="1"/>
</dbReference>
<evidence type="ECO:0000256" key="5">
    <source>
        <dbReference type="SAM" id="Phobius"/>
    </source>
</evidence>
<reference evidence="7 8" key="1">
    <citation type="submission" date="2016-10" db="EMBL/GenBank/DDBJ databases">
        <authorList>
            <person name="Cai Z."/>
        </authorList>
    </citation>
    <scope>NUCLEOTIDE SEQUENCE [LARGE SCALE GENOMIC DNA]</scope>
    <source>
        <strain evidence="7 8">CGMCC 1.10826</strain>
    </source>
</reference>
<evidence type="ECO:0000313" key="8">
    <source>
        <dbReference type="Proteomes" id="UP000250222"/>
    </source>
</evidence>
<gene>
    <name evidence="7" type="ORF">SAMN05216184_11039</name>
</gene>
<evidence type="ECO:0000259" key="6">
    <source>
        <dbReference type="PROSITE" id="PS50801"/>
    </source>
</evidence>
<dbReference type="Pfam" id="PF01740">
    <property type="entry name" value="STAS"/>
    <property type="match status" value="1"/>
</dbReference>
<dbReference type="SUPFAM" id="SSF52091">
    <property type="entry name" value="SpoIIaa-like"/>
    <property type="match status" value="1"/>
</dbReference>
<dbReference type="InterPro" id="IPR001902">
    <property type="entry name" value="SLC26A/SulP_fam"/>
</dbReference>
<dbReference type="InterPro" id="IPR036513">
    <property type="entry name" value="STAS_dom_sf"/>
</dbReference>
<dbReference type="InterPro" id="IPR002645">
    <property type="entry name" value="STAS_dom"/>
</dbReference>
<keyword evidence="2 5" id="KW-0812">Transmembrane</keyword>
<dbReference type="PROSITE" id="PS50801">
    <property type="entry name" value="STAS"/>
    <property type="match status" value="1"/>
</dbReference>
<feature type="domain" description="STAS" evidence="6">
    <location>
        <begin position="445"/>
        <end position="556"/>
    </location>
</feature>
<dbReference type="EMBL" id="UETB01000010">
    <property type="protein sequence ID" value="SSA44750.1"/>
    <property type="molecule type" value="Genomic_DNA"/>
</dbReference>
<dbReference type="AlphaFoldDB" id="A0A2Y9AK97"/>
<evidence type="ECO:0000256" key="1">
    <source>
        <dbReference type="ARBA" id="ARBA00004141"/>
    </source>
</evidence>
<feature type="transmembrane region" description="Helical" evidence="5">
    <location>
        <begin position="254"/>
        <end position="275"/>
    </location>
</feature>
<organism evidence="7 8">
    <name type="scientific">Georgenia satyanarayanai</name>
    <dbReference type="NCBI Taxonomy" id="860221"/>
    <lineage>
        <taxon>Bacteria</taxon>
        <taxon>Bacillati</taxon>
        <taxon>Actinomycetota</taxon>
        <taxon>Actinomycetes</taxon>
        <taxon>Micrococcales</taxon>
        <taxon>Bogoriellaceae</taxon>
        <taxon>Georgenia</taxon>
    </lineage>
</organism>
<sequence>MSGPTPLAPRPTWRSALRHVASLTLPRRSDYTGLSRSWRGDLVAGVTVGVVALPLALGFGVASGVGPAAGLITAIVAGLVAAVLGGSHLQVSGPTGAMTVVLIPVVARYGTEAVFALSILAGVLVVIMGLVGMGRLVSVIPWPVVEGFTLGIGVIILLQQVPLALDTERPQVENAGSAAVETLRVTDWERAVAPLAVTVGVVVLMVVLSRLRRSLPASLVAVAVATVVVELTSLDVDRIGALPDALPSLQVPAWDSSALAAMLPSAMAIAALAALESLLSARVADGMVETVPDTDANRELVGQGMANVASGLFGGMPATGAIARTAVNVRAGARTRVAAASHAVVLVLIVLALTPVVALIPMSALAGVLVVTAFRMIDLRTGRAILRATRADAVVYLSTVVVTIVFDLVVAVQVGVAVAALLALRAMARVSGLTRRDLPPELAPEEEDALLDEHVAVYHFRGALFFGGTKRFLDEMTAVKDVRVVVLALREVRVMDASGAHALGEIITDLRRRGITVLLKGLDAQQLRMSAAVGVLDALGDEHHYFDDLLAAVAHARHHVRFEVRGGAVPGCSTAAVAPAR</sequence>
<keyword evidence="3 5" id="KW-1133">Transmembrane helix</keyword>
<dbReference type="Gene3D" id="3.30.750.24">
    <property type="entry name" value="STAS domain"/>
    <property type="match status" value="1"/>
</dbReference>
<dbReference type="OrthoDB" id="9771198at2"/>
<feature type="transmembrane region" description="Helical" evidence="5">
    <location>
        <begin position="394"/>
        <end position="424"/>
    </location>
</feature>
<keyword evidence="4 5" id="KW-0472">Membrane</keyword>
<proteinExistence type="predicted"/>
<feature type="transmembrane region" description="Helical" evidence="5">
    <location>
        <begin position="139"/>
        <end position="158"/>
    </location>
</feature>
<feature type="transmembrane region" description="Helical" evidence="5">
    <location>
        <begin position="215"/>
        <end position="234"/>
    </location>
</feature>
<dbReference type="Proteomes" id="UP000250222">
    <property type="component" value="Unassembled WGS sequence"/>
</dbReference>
<feature type="transmembrane region" description="Helical" evidence="5">
    <location>
        <begin position="113"/>
        <end position="132"/>
    </location>
</feature>
<feature type="transmembrane region" description="Helical" evidence="5">
    <location>
        <begin position="344"/>
        <end position="374"/>
    </location>
</feature>
<dbReference type="CDD" id="cd07042">
    <property type="entry name" value="STAS_SulP_like_sulfate_transporter"/>
    <property type="match status" value="1"/>
</dbReference>
<name>A0A2Y9AK97_9MICO</name>
<evidence type="ECO:0000313" key="7">
    <source>
        <dbReference type="EMBL" id="SSA44750.1"/>
    </source>
</evidence>
<evidence type="ECO:0000256" key="4">
    <source>
        <dbReference type="ARBA" id="ARBA00023136"/>
    </source>
</evidence>
<dbReference type="InterPro" id="IPR011547">
    <property type="entry name" value="SLC26A/SulP_dom"/>
</dbReference>
<feature type="transmembrane region" description="Helical" evidence="5">
    <location>
        <begin position="42"/>
        <end position="62"/>
    </location>
</feature>
<dbReference type="Pfam" id="PF00916">
    <property type="entry name" value="Sulfate_transp"/>
    <property type="match status" value="1"/>
</dbReference>
<feature type="transmembrane region" description="Helical" evidence="5">
    <location>
        <begin position="191"/>
        <end position="208"/>
    </location>
</feature>
<keyword evidence="8" id="KW-1185">Reference proteome</keyword>
<evidence type="ECO:0000256" key="2">
    <source>
        <dbReference type="ARBA" id="ARBA00022692"/>
    </source>
</evidence>
<protein>
    <submittedName>
        <fullName evidence="7">Sulfate permease, SulP family</fullName>
    </submittedName>
</protein>